<protein>
    <recommendedName>
        <fullName evidence="12">Purine nucleoside phosphorylase</fullName>
    </recommendedName>
</protein>
<proteinExistence type="inferred from homology"/>
<evidence type="ECO:0000256" key="6">
    <source>
        <dbReference type="ARBA" id="ARBA00022833"/>
    </source>
</evidence>
<evidence type="ECO:0000313" key="11">
    <source>
        <dbReference type="Proteomes" id="UP000177169"/>
    </source>
</evidence>
<evidence type="ECO:0000256" key="5">
    <source>
        <dbReference type="ARBA" id="ARBA00022801"/>
    </source>
</evidence>
<gene>
    <name evidence="10" type="ORF">A3D01_02620</name>
</gene>
<reference evidence="10 11" key="1">
    <citation type="journal article" date="2016" name="Nat. Commun.">
        <title>Thousands of microbial genomes shed light on interconnected biogeochemical processes in an aquifer system.</title>
        <authorList>
            <person name="Anantharaman K."/>
            <person name="Brown C.T."/>
            <person name="Hug L.A."/>
            <person name="Sharon I."/>
            <person name="Castelle C.J."/>
            <person name="Probst A.J."/>
            <person name="Thomas B.C."/>
            <person name="Singh A."/>
            <person name="Wilkins M.J."/>
            <person name="Karaoz U."/>
            <person name="Brodie E.L."/>
            <person name="Williams K.H."/>
            <person name="Hubbard S.S."/>
            <person name="Banfield J.F."/>
        </authorList>
    </citation>
    <scope>NUCLEOTIDE SEQUENCE [LARGE SCALE GENOMIC DNA]</scope>
</reference>
<dbReference type="EMBL" id="MGGR01000013">
    <property type="protein sequence ID" value="OGM33840.1"/>
    <property type="molecule type" value="Genomic_DNA"/>
</dbReference>
<comment type="catalytic activity">
    <reaction evidence="8">
        <text>adenosine + phosphate = alpha-D-ribose 1-phosphate + adenine</text>
        <dbReference type="Rhea" id="RHEA:27642"/>
        <dbReference type="ChEBI" id="CHEBI:16335"/>
        <dbReference type="ChEBI" id="CHEBI:16708"/>
        <dbReference type="ChEBI" id="CHEBI:43474"/>
        <dbReference type="ChEBI" id="CHEBI:57720"/>
        <dbReference type="EC" id="2.4.2.1"/>
    </reaction>
    <physiologicalReaction direction="left-to-right" evidence="8">
        <dbReference type="Rhea" id="RHEA:27643"/>
    </physiologicalReaction>
</comment>
<dbReference type="STRING" id="1802505.A3D01_02620"/>
<evidence type="ECO:0000256" key="9">
    <source>
        <dbReference type="ARBA" id="ARBA00049893"/>
    </source>
</evidence>
<evidence type="ECO:0008006" key="12">
    <source>
        <dbReference type="Google" id="ProtNLM"/>
    </source>
</evidence>
<dbReference type="Proteomes" id="UP000177169">
    <property type="component" value="Unassembled WGS sequence"/>
</dbReference>
<dbReference type="InterPro" id="IPR003730">
    <property type="entry name" value="Cu_polyphenol_OxRdtase"/>
</dbReference>
<comment type="caution">
    <text evidence="10">The sequence shown here is derived from an EMBL/GenBank/DDBJ whole genome shotgun (WGS) entry which is preliminary data.</text>
</comment>
<comment type="similarity">
    <text evidence="2">Belongs to the purine nucleoside phosphorylase YfiH/LACC1 family.</text>
</comment>
<keyword evidence="6" id="KW-0862">Zinc</keyword>
<dbReference type="InterPro" id="IPR038371">
    <property type="entry name" value="Cu_polyphenol_OxRdtase_sf"/>
</dbReference>
<comment type="catalytic activity">
    <reaction evidence="9">
        <text>S-methyl-5'-thioadenosine + phosphate = 5-(methylsulfanyl)-alpha-D-ribose 1-phosphate + adenine</text>
        <dbReference type="Rhea" id="RHEA:11852"/>
        <dbReference type="ChEBI" id="CHEBI:16708"/>
        <dbReference type="ChEBI" id="CHEBI:17509"/>
        <dbReference type="ChEBI" id="CHEBI:43474"/>
        <dbReference type="ChEBI" id="CHEBI:58533"/>
        <dbReference type="EC" id="2.4.2.28"/>
    </reaction>
    <physiologicalReaction direction="left-to-right" evidence="9">
        <dbReference type="Rhea" id="RHEA:11853"/>
    </physiologicalReaction>
</comment>
<dbReference type="CDD" id="cd16833">
    <property type="entry name" value="YfiH"/>
    <property type="match status" value="1"/>
</dbReference>
<dbReference type="AlphaFoldDB" id="A0A1F7Z323"/>
<dbReference type="Gene3D" id="3.60.140.10">
    <property type="entry name" value="CNF1/YfiH-like putative cysteine hydrolases"/>
    <property type="match status" value="1"/>
</dbReference>
<comment type="catalytic activity">
    <reaction evidence="7">
        <text>adenosine + H2O + H(+) = inosine + NH4(+)</text>
        <dbReference type="Rhea" id="RHEA:24408"/>
        <dbReference type="ChEBI" id="CHEBI:15377"/>
        <dbReference type="ChEBI" id="CHEBI:15378"/>
        <dbReference type="ChEBI" id="CHEBI:16335"/>
        <dbReference type="ChEBI" id="CHEBI:17596"/>
        <dbReference type="ChEBI" id="CHEBI:28938"/>
        <dbReference type="EC" id="3.5.4.4"/>
    </reaction>
    <physiologicalReaction direction="left-to-right" evidence="7">
        <dbReference type="Rhea" id="RHEA:24409"/>
    </physiologicalReaction>
</comment>
<evidence type="ECO:0000256" key="8">
    <source>
        <dbReference type="ARBA" id="ARBA00048968"/>
    </source>
</evidence>
<sequence length="261" mass="29127">MYQIPGLLKYPKLFHAFSEKTDGNMANSILGKVVDFDKVLDNRKRFLSSIKVLIDTCVCMWVLGEDGVLKADEAFAGVSMENYKKAIKIDALITNQTGLYPFLLTADCEPVIIFDTSKKAIGLVHVGWKGADLEIVKKVIGRMKDEYGAVAEDLIVGIGPHASRDSFVKDNPSQIDDSKWQPFLEKVIKDLPERAPRAQGYKVDFAGLVRQQLIQSGIRKENIFESNIDTVKDSRFFSHVREGNLPLSKQGRFACVVGLKS</sequence>
<keyword evidence="3" id="KW-0808">Transferase</keyword>
<organism evidence="10 11">
    <name type="scientific">Candidatus Woesebacteria bacterium RIFCSPHIGHO2_02_FULL_39_13</name>
    <dbReference type="NCBI Taxonomy" id="1802505"/>
    <lineage>
        <taxon>Bacteria</taxon>
        <taxon>Candidatus Woeseibacteriota</taxon>
    </lineage>
</organism>
<keyword evidence="5" id="KW-0378">Hydrolase</keyword>
<keyword evidence="4" id="KW-0479">Metal-binding</keyword>
<dbReference type="GO" id="GO:0005507">
    <property type="term" value="F:copper ion binding"/>
    <property type="evidence" value="ECO:0007669"/>
    <property type="project" value="TreeGrafter"/>
</dbReference>
<dbReference type="Pfam" id="PF02578">
    <property type="entry name" value="Cu-oxidase_4"/>
    <property type="match status" value="1"/>
</dbReference>
<evidence type="ECO:0000256" key="4">
    <source>
        <dbReference type="ARBA" id="ARBA00022723"/>
    </source>
</evidence>
<name>A0A1F7Z323_9BACT</name>
<evidence type="ECO:0000256" key="2">
    <source>
        <dbReference type="ARBA" id="ARBA00007353"/>
    </source>
</evidence>
<comment type="catalytic activity">
    <reaction evidence="1">
        <text>inosine + phosphate = alpha-D-ribose 1-phosphate + hypoxanthine</text>
        <dbReference type="Rhea" id="RHEA:27646"/>
        <dbReference type="ChEBI" id="CHEBI:17368"/>
        <dbReference type="ChEBI" id="CHEBI:17596"/>
        <dbReference type="ChEBI" id="CHEBI:43474"/>
        <dbReference type="ChEBI" id="CHEBI:57720"/>
        <dbReference type="EC" id="2.4.2.1"/>
    </reaction>
    <physiologicalReaction direction="left-to-right" evidence="1">
        <dbReference type="Rhea" id="RHEA:27647"/>
    </physiologicalReaction>
</comment>
<dbReference type="PANTHER" id="PTHR30616:SF2">
    <property type="entry name" value="PURINE NUCLEOSIDE PHOSPHORYLASE LACC1"/>
    <property type="match status" value="1"/>
</dbReference>
<dbReference type="GO" id="GO:0017061">
    <property type="term" value="F:S-methyl-5-thioadenosine phosphorylase activity"/>
    <property type="evidence" value="ECO:0007669"/>
    <property type="project" value="UniProtKB-EC"/>
</dbReference>
<dbReference type="InterPro" id="IPR011324">
    <property type="entry name" value="Cytotoxic_necrot_fac-like_cat"/>
</dbReference>
<evidence type="ECO:0000313" key="10">
    <source>
        <dbReference type="EMBL" id="OGM33840.1"/>
    </source>
</evidence>
<dbReference type="SUPFAM" id="SSF64438">
    <property type="entry name" value="CNF1/YfiH-like putative cysteine hydrolases"/>
    <property type="match status" value="1"/>
</dbReference>
<accession>A0A1F7Z323</accession>
<evidence type="ECO:0000256" key="3">
    <source>
        <dbReference type="ARBA" id="ARBA00022679"/>
    </source>
</evidence>
<dbReference type="GO" id="GO:0016787">
    <property type="term" value="F:hydrolase activity"/>
    <property type="evidence" value="ECO:0007669"/>
    <property type="project" value="UniProtKB-KW"/>
</dbReference>
<evidence type="ECO:0000256" key="1">
    <source>
        <dbReference type="ARBA" id="ARBA00000553"/>
    </source>
</evidence>
<evidence type="ECO:0000256" key="7">
    <source>
        <dbReference type="ARBA" id="ARBA00047989"/>
    </source>
</evidence>
<dbReference type="PANTHER" id="PTHR30616">
    <property type="entry name" value="UNCHARACTERIZED PROTEIN YFIH"/>
    <property type="match status" value="1"/>
</dbReference>